<dbReference type="SMART" id="SM00086">
    <property type="entry name" value="PAC"/>
    <property type="match status" value="1"/>
</dbReference>
<dbReference type="PANTHER" id="PTHR46663">
    <property type="entry name" value="DIGUANYLATE CYCLASE DGCT-RELATED"/>
    <property type="match status" value="1"/>
</dbReference>
<dbReference type="FunFam" id="3.30.70.270:FF:000001">
    <property type="entry name" value="Diguanylate cyclase domain protein"/>
    <property type="match status" value="1"/>
</dbReference>
<dbReference type="Pfam" id="PF00990">
    <property type="entry name" value="GGDEF"/>
    <property type="match status" value="1"/>
</dbReference>
<feature type="domain" description="PAS" evidence="2">
    <location>
        <begin position="344"/>
        <end position="396"/>
    </location>
</feature>
<dbReference type="SUPFAM" id="SSF55785">
    <property type="entry name" value="PYP-like sensor domain (PAS domain)"/>
    <property type="match status" value="1"/>
</dbReference>
<dbReference type="RefSeq" id="WP_076460292.1">
    <property type="nucleotide sequence ID" value="NZ_FTMN01000001.1"/>
</dbReference>
<sequence length="635" mass="72072">MRRINYILLLLLLFMGMTTFLYQVREEREQQYLSHTATLLNTTYQASLERYAMAMDTIFTSVRRHPEAIPLFLKGMQSPEPEQAELRQQLYKLLQPQFRDLIVRGIRQWQFHRRDGSSYLRMHAPAAFDDNLLSVRPSLQMLQTQPIQRYGFEAGRLFIGFRFIHPLFRQGALVGSMENGVSFRELSQDLAKLAPDQAFLFLLKRNTVESILFSDTRQYFQSSPLSNDYLLDQRSLADIQNAPLPLQALQQQMIAASLDHELAQGEPFSLALFHQNLGYSATFIPVLNFAQETDGYILALHSAPILTSIQWDFYRSTGISLVVICLLGWLVLNLLRQRQLTQSQAQRLDSIGQAVGEGIYVLDPQGRTLYVNEAATRLTGFNADKLMQGNLHNLLHSHENNAQLTLSECPIFVTALNGGTYEADEQFRTRTGELIPVVVTSRPLMEEGQVTGVVTVFRDISERKEHERRLEELATTDPLTGLSNRRAFLERLSEELQLIHRLQHASTLLMIDFDHFKAINDRYGHHAGDQVLKHFAQIARDCLRQTDMLGRMGGEEFSILLPGTNLDGAAHLAEMLRERMETSPTSLDGGEIAMTLSIGLTALTTHDHSPSDVLNRADKALYQAKEQGRNQVVSS</sequence>
<dbReference type="InterPro" id="IPR029150">
    <property type="entry name" value="dCache_3"/>
</dbReference>
<dbReference type="InterPro" id="IPR000160">
    <property type="entry name" value="GGDEF_dom"/>
</dbReference>
<dbReference type="STRING" id="49186.SAMN05421647_101327"/>
<proteinExistence type="predicted"/>
<evidence type="ECO:0000259" key="2">
    <source>
        <dbReference type="PROSITE" id="PS50112"/>
    </source>
</evidence>
<evidence type="ECO:0000313" key="5">
    <source>
        <dbReference type="EMBL" id="SIP91563.1"/>
    </source>
</evidence>
<accession>A0A1N6NHP1</accession>
<dbReference type="NCBIfam" id="TIGR00254">
    <property type="entry name" value="GGDEF"/>
    <property type="match status" value="1"/>
</dbReference>
<evidence type="ECO:0000256" key="1">
    <source>
        <dbReference type="ARBA" id="ARBA00001946"/>
    </source>
</evidence>
<dbReference type="SUPFAM" id="SSF55073">
    <property type="entry name" value="Nucleotide cyclase"/>
    <property type="match status" value="1"/>
</dbReference>
<organism evidence="5 6">
    <name type="scientific">Marinobacterium stanieri</name>
    <dbReference type="NCBI Taxonomy" id="49186"/>
    <lineage>
        <taxon>Bacteria</taxon>
        <taxon>Pseudomonadati</taxon>
        <taxon>Pseudomonadota</taxon>
        <taxon>Gammaproteobacteria</taxon>
        <taxon>Oceanospirillales</taxon>
        <taxon>Oceanospirillaceae</taxon>
        <taxon>Marinobacterium</taxon>
    </lineage>
</organism>
<dbReference type="PROSITE" id="PS50887">
    <property type="entry name" value="GGDEF"/>
    <property type="match status" value="1"/>
</dbReference>
<dbReference type="InterPro" id="IPR001610">
    <property type="entry name" value="PAC"/>
</dbReference>
<comment type="cofactor">
    <cofactor evidence="1">
        <name>Mg(2+)</name>
        <dbReference type="ChEBI" id="CHEBI:18420"/>
    </cofactor>
</comment>
<dbReference type="PANTHER" id="PTHR46663:SF4">
    <property type="entry name" value="DIGUANYLATE CYCLASE DGCT-RELATED"/>
    <property type="match status" value="1"/>
</dbReference>
<dbReference type="SMART" id="SM00091">
    <property type="entry name" value="PAS"/>
    <property type="match status" value="1"/>
</dbReference>
<dbReference type="SMART" id="SM00267">
    <property type="entry name" value="GGDEF"/>
    <property type="match status" value="1"/>
</dbReference>
<dbReference type="eggNOG" id="COG3290">
    <property type="taxonomic scope" value="Bacteria"/>
</dbReference>
<dbReference type="CDD" id="cd00130">
    <property type="entry name" value="PAS"/>
    <property type="match status" value="1"/>
</dbReference>
<reference evidence="5 6" key="1">
    <citation type="submission" date="2017-01" db="EMBL/GenBank/DDBJ databases">
        <authorList>
            <person name="Mah S.A."/>
            <person name="Swanson W.J."/>
            <person name="Moy G.W."/>
            <person name="Vacquier V.D."/>
        </authorList>
    </citation>
    <scope>NUCLEOTIDE SEQUENCE [LARGE SCALE GENOMIC DNA]</scope>
    <source>
        <strain evidence="5 6">DSM 7027</strain>
    </source>
</reference>
<dbReference type="PROSITE" id="PS50113">
    <property type="entry name" value="PAC"/>
    <property type="match status" value="1"/>
</dbReference>
<dbReference type="EMBL" id="FTMN01000001">
    <property type="protein sequence ID" value="SIP91563.1"/>
    <property type="molecule type" value="Genomic_DNA"/>
</dbReference>
<dbReference type="Pfam" id="PF13426">
    <property type="entry name" value="PAS_9"/>
    <property type="match status" value="1"/>
</dbReference>
<dbReference type="PROSITE" id="PS50112">
    <property type="entry name" value="PAS"/>
    <property type="match status" value="1"/>
</dbReference>
<dbReference type="InterPro" id="IPR000700">
    <property type="entry name" value="PAS-assoc_C"/>
</dbReference>
<dbReference type="InterPro" id="IPR029787">
    <property type="entry name" value="Nucleotide_cyclase"/>
</dbReference>
<name>A0A1N6NHP1_9GAMM</name>
<dbReference type="InterPro" id="IPR043128">
    <property type="entry name" value="Rev_trsase/Diguanyl_cyclase"/>
</dbReference>
<protein>
    <submittedName>
        <fullName evidence="5">PAS domain S-box-containing protein/diguanylate cyclase (GGDEF) domain-containing protein</fullName>
    </submittedName>
</protein>
<dbReference type="Proteomes" id="UP000186895">
    <property type="component" value="Unassembled WGS sequence"/>
</dbReference>
<dbReference type="NCBIfam" id="TIGR00229">
    <property type="entry name" value="sensory_box"/>
    <property type="match status" value="1"/>
</dbReference>
<evidence type="ECO:0000259" key="3">
    <source>
        <dbReference type="PROSITE" id="PS50113"/>
    </source>
</evidence>
<dbReference type="InterPro" id="IPR035965">
    <property type="entry name" value="PAS-like_dom_sf"/>
</dbReference>
<dbReference type="InterPro" id="IPR052163">
    <property type="entry name" value="DGC-Regulatory_Protein"/>
</dbReference>
<dbReference type="eggNOG" id="COG3706">
    <property type="taxonomic scope" value="Bacteria"/>
</dbReference>
<dbReference type="InterPro" id="IPR000014">
    <property type="entry name" value="PAS"/>
</dbReference>
<dbReference type="AlphaFoldDB" id="A0A1N6NHP1"/>
<evidence type="ECO:0000259" key="4">
    <source>
        <dbReference type="PROSITE" id="PS50887"/>
    </source>
</evidence>
<feature type="domain" description="GGDEF" evidence="4">
    <location>
        <begin position="504"/>
        <end position="635"/>
    </location>
</feature>
<dbReference type="Gene3D" id="3.30.450.20">
    <property type="entry name" value="PAS domain"/>
    <property type="match status" value="1"/>
</dbReference>
<dbReference type="Pfam" id="PF14827">
    <property type="entry name" value="dCache_3"/>
    <property type="match status" value="1"/>
</dbReference>
<dbReference type="GO" id="GO:0003824">
    <property type="term" value="F:catalytic activity"/>
    <property type="evidence" value="ECO:0007669"/>
    <property type="project" value="UniProtKB-ARBA"/>
</dbReference>
<dbReference type="CDD" id="cd01949">
    <property type="entry name" value="GGDEF"/>
    <property type="match status" value="1"/>
</dbReference>
<keyword evidence="6" id="KW-1185">Reference proteome</keyword>
<evidence type="ECO:0000313" key="6">
    <source>
        <dbReference type="Proteomes" id="UP000186895"/>
    </source>
</evidence>
<feature type="domain" description="PAC" evidence="3">
    <location>
        <begin position="421"/>
        <end position="472"/>
    </location>
</feature>
<dbReference type="Gene3D" id="3.30.70.270">
    <property type="match status" value="1"/>
</dbReference>
<gene>
    <name evidence="5" type="ORF">SAMN05421647_101327</name>
</gene>